<dbReference type="GO" id="GO:0005829">
    <property type="term" value="C:cytosol"/>
    <property type="evidence" value="ECO:0007669"/>
    <property type="project" value="TreeGrafter"/>
</dbReference>
<dbReference type="Gene3D" id="2.30.40.10">
    <property type="entry name" value="Urease, subunit C, domain 1"/>
    <property type="match status" value="1"/>
</dbReference>
<keyword evidence="2" id="KW-0732">Signal</keyword>
<sequence length="546" mass="57245">MKYSIRYAAATLALLSAAAIPASPGTAQQAAQADLILRGGTVYPGGAAPFTGDVAIRGDRITYVGPKAPGGAARIIDATGLIVAPGFIDPHTHVNDALTSTDPASRLVLPFLTQGVTTAFIGVDGGGDPDVAHIFGLTKLEAGKGELEGFGQSSRDYGINFATYVGLGTVRMKVIGPDDRAPTPAELDKMVGLVDQAMCDGALGFSTGLFYAPQSFAKRDEVVALARAAAVKGGVYDSHIRDESSYTIGLKGAIDEALAVGRDAKIPVHIAHIKALGVDVHGEAPQIIAEIEAAQKAGQVVHADQYPWSASGTGLSAALLPRWAQDGGRPEMLKRFADAATMAKMRPEIADNLRRRGGPASLLITSGAPDVEGKTLEEVAKERKVDPVDAAIAILTQRETGVASFNQTEPDIAAFMKQPWVVTSSDASRGHPRYYASFARKYATYVKDKQVINLQDFIDRSTSVTAQLFGLDGRGTLKAGAFADIVAFDPATFAPRADFTHPTLFSTGMRFVVVNGQLAIENGEPTGIASGRPLPHRPAPGTCPSS</sequence>
<dbReference type="Pfam" id="PF07969">
    <property type="entry name" value="Amidohydro_3"/>
    <property type="match status" value="1"/>
</dbReference>
<dbReference type="PANTHER" id="PTHR11647:SF1">
    <property type="entry name" value="COLLAPSIN RESPONSE MEDIATOR PROTEIN"/>
    <property type="match status" value="1"/>
</dbReference>
<evidence type="ECO:0000259" key="3">
    <source>
        <dbReference type="Pfam" id="PF07969"/>
    </source>
</evidence>
<dbReference type="PANTHER" id="PTHR11647">
    <property type="entry name" value="HYDRANTOINASE/DIHYDROPYRIMIDINASE FAMILY MEMBER"/>
    <property type="match status" value="1"/>
</dbReference>
<evidence type="ECO:0000313" key="5">
    <source>
        <dbReference type="Proteomes" id="UP000537161"/>
    </source>
</evidence>
<dbReference type="RefSeq" id="WP_184100468.1">
    <property type="nucleotide sequence ID" value="NZ_JACIJH010000014.1"/>
</dbReference>
<dbReference type="AlphaFoldDB" id="A0A7W9ERU2"/>
<name>A0A7W9ERU2_9SPHN</name>
<feature type="domain" description="Amidohydrolase 3" evidence="3">
    <location>
        <begin position="179"/>
        <end position="518"/>
    </location>
</feature>
<dbReference type="InterPro" id="IPR023100">
    <property type="entry name" value="D-aminoacylase_insert_dom_sf"/>
</dbReference>
<dbReference type="InterPro" id="IPR013108">
    <property type="entry name" value="Amidohydro_3"/>
</dbReference>
<dbReference type="Gene3D" id="3.30.1490.130">
    <property type="entry name" value="D-aminoacylase. Domain 3"/>
    <property type="match status" value="1"/>
</dbReference>
<organism evidence="4 5">
    <name type="scientific">Sphingopyxis panaciterrulae</name>
    <dbReference type="NCBI Taxonomy" id="462372"/>
    <lineage>
        <taxon>Bacteria</taxon>
        <taxon>Pseudomonadati</taxon>
        <taxon>Pseudomonadota</taxon>
        <taxon>Alphaproteobacteria</taxon>
        <taxon>Sphingomonadales</taxon>
        <taxon>Sphingomonadaceae</taxon>
        <taxon>Sphingopyxis</taxon>
    </lineage>
</organism>
<dbReference type="Proteomes" id="UP000537161">
    <property type="component" value="Unassembled WGS sequence"/>
</dbReference>
<reference evidence="4 5" key="1">
    <citation type="submission" date="2020-08" db="EMBL/GenBank/DDBJ databases">
        <title>Genomic Encyclopedia of Type Strains, Phase IV (KMG-IV): sequencing the most valuable type-strain genomes for metagenomic binning, comparative biology and taxonomic classification.</title>
        <authorList>
            <person name="Goeker M."/>
        </authorList>
    </citation>
    <scope>NUCLEOTIDE SEQUENCE [LARGE SCALE GENOMIC DNA]</scope>
    <source>
        <strain evidence="4 5">DSM 27163</strain>
    </source>
</reference>
<feature type="signal peptide" evidence="2">
    <location>
        <begin position="1"/>
        <end position="22"/>
    </location>
</feature>
<accession>A0A7W9ERU2</accession>
<gene>
    <name evidence="4" type="ORF">FHR21_003435</name>
</gene>
<dbReference type="SUPFAM" id="SSF51338">
    <property type="entry name" value="Composite domain of metallo-dependent hydrolases"/>
    <property type="match status" value="1"/>
</dbReference>
<dbReference type="InterPro" id="IPR050378">
    <property type="entry name" value="Metallo-dep_Hydrolases_sf"/>
</dbReference>
<comment type="caution">
    <text evidence="4">The sequence shown here is derived from an EMBL/GenBank/DDBJ whole genome shotgun (WGS) entry which is preliminary data.</text>
</comment>
<dbReference type="GO" id="GO:0016811">
    <property type="term" value="F:hydrolase activity, acting on carbon-nitrogen (but not peptide) bonds, in linear amides"/>
    <property type="evidence" value="ECO:0007669"/>
    <property type="project" value="InterPro"/>
</dbReference>
<dbReference type="InterPro" id="IPR011059">
    <property type="entry name" value="Metal-dep_hydrolase_composite"/>
</dbReference>
<dbReference type="GO" id="GO:0016812">
    <property type="term" value="F:hydrolase activity, acting on carbon-nitrogen (but not peptide) bonds, in cyclic amides"/>
    <property type="evidence" value="ECO:0007669"/>
    <property type="project" value="TreeGrafter"/>
</dbReference>
<dbReference type="SUPFAM" id="SSF51556">
    <property type="entry name" value="Metallo-dependent hydrolases"/>
    <property type="match status" value="1"/>
</dbReference>
<proteinExistence type="predicted"/>
<dbReference type="Gene3D" id="3.20.20.140">
    <property type="entry name" value="Metal-dependent hydrolases"/>
    <property type="match status" value="1"/>
</dbReference>
<keyword evidence="5" id="KW-1185">Reference proteome</keyword>
<evidence type="ECO:0000256" key="2">
    <source>
        <dbReference type="SAM" id="SignalP"/>
    </source>
</evidence>
<dbReference type="EMBL" id="JACIJH010000014">
    <property type="protein sequence ID" value="MBB5708058.1"/>
    <property type="molecule type" value="Genomic_DNA"/>
</dbReference>
<evidence type="ECO:0000256" key="1">
    <source>
        <dbReference type="SAM" id="MobiDB-lite"/>
    </source>
</evidence>
<dbReference type="InterPro" id="IPR032466">
    <property type="entry name" value="Metal_Hydrolase"/>
</dbReference>
<protein>
    <submittedName>
        <fullName evidence="4">N-acyl-D-aspartate/D-glutamate deacylase</fullName>
    </submittedName>
</protein>
<evidence type="ECO:0000313" key="4">
    <source>
        <dbReference type="EMBL" id="MBB5708058.1"/>
    </source>
</evidence>
<feature type="chain" id="PRO_5031472256" evidence="2">
    <location>
        <begin position="23"/>
        <end position="546"/>
    </location>
</feature>
<feature type="region of interest" description="Disordered" evidence="1">
    <location>
        <begin position="524"/>
        <end position="546"/>
    </location>
</feature>